<name>A0AAN9G3B0_9CAEN</name>
<feature type="chain" id="PRO_5042936692" description="EGF-like domain-containing protein" evidence="1">
    <location>
        <begin position="23"/>
        <end position="106"/>
    </location>
</feature>
<evidence type="ECO:0000313" key="2">
    <source>
        <dbReference type="EMBL" id="KAK7093242.1"/>
    </source>
</evidence>
<protein>
    <recommendedName>
        <fullName evidence="4">EGF-like domain-containing protein</fullName>
    </recommendedName>
</protein>
<proteinExistence type="predicted"/>
<reference evidence="2 3" key="1">
    <citation type="submission" date="2024-02" db="EMBL/GenBank/DDBJ databases">
        <title>Chromosome-scale genome assembly of the rough periwinkle Littorina saxatilis.</title>
        <authorList>
            <person name="De Jode A."/>
            <person name="Faria R."/>
            <person name="Formenti G."/>
            <person name="Sims Y."/>
            <person name="Smith T.P."/>
            <person name="Tracey A."/>
            <person name="Wood J.M.D."/>
            <person name="Zagrodzka Z.B."/>
            <person name="Johannesson K."/>
            <person name="Butlin R.K."/>
            <person name="Leder E.H."/>
        </authorList>
    </citation>
    <scope>NUCLEOTIDE SEQUENCE [LARGE SCALE GENOMIC DNA]</scope>
    <source>
        <strain evidence="2">Snail1</strain>
        <tissue evidence="2">Muscle</tissue>
    </source>
</reference>
<sequence length="106" mass="11320">MMAVWWICLLLAVLSLLSGTDGNRLRAGQTGFACTTDTRCDSSHDVCIQRGTKHWFCKVQVGSKCSVDNGQCVTGATCQGGEGGATCQCKPRFQLNGSVCLDTLLQ</sequence>
<accession>A0AAN9G3B0</accession>
<evidence type="ECO:0000313" key="3">
    <source>
        <dbReference type="Proteomes" id="UP001374579"/>
    </source>
</evidence>
<evidence type="ECO:0008006" key="4">
    <source>
        <dbReference type="Google" id="ProtNLM"/>
    </source>
</evidence>
<comment type="caution">
    <text evidence="2">The sequence shown here is derived from an EMBL/GenBank/DDBJ whole genome shotgun (WGS) entry which is preliminary data.</text>
</comment>
<dbReference type="EMBL" id="JBAMIC010000019">
    <property type="protein sequence ID" value="KAK7093242.1"/>
    <property type="molecule type" value="Genomic_DNA"/>
</dbReference>
<feature type="signal peptide" evidence="1">
    <location>
        <begin position="1"/>
        <end position="22"/>
    </location>
</feature>
<evidence type="ECO:0000256" key="1">
    <source>
        <dbReference type="SAM" id="SignalP"/>
    </source>
</evidence>
<dbReference type="AlphaFoldDB" id="A0AAN9G3B0"/>
<gene>
    <name evidence="2" type="ORF">V1264_007031</name>
</gene>
<organism evidence="2 3">
    <name type="scientific">Littorina saxatilis</name>
    <dbReference type="NCBI Taxonomy" id="31220"/>
    <lineage>
        <taxon>Eukaryota</taxon>
        <taxon>Metazoa</taxon>
        <taxon>Spiralia</taxon>
        <taxon>Lophotrochozoa</taxon>
        <taxon>Mollusca</taxon>
        <taxon>Gastropoda</taxon>
        <taxon>Caenogastropoda</taxon>
        <taxon>Littorinimorpha</taxon>
        <taxon>Littorinoidea</taxon>
        <taxon>Littorinidae</taxon>
        <taxon>Littorina</taxon>
    </lineage>
</organism>
<dbReference type="Proteomes" id="UP001374579">
    <property type="component" value="Unassembled WGS sequence"/>
</dbReference>
<keyword evidence="3" id="KW-1185">Reference proteome</keyword>
<keyword evidence="1" id="KW-0732">Signal</keyword>